<dbReference type="Proteomes" id="UP000000602">
    <property type="component" value="Chromosome"/>
</dbReference>
<evidence type="ECO:0000313" key="1">
    <source>
        <dbReference type="EMBL" id="CAG37047.1"/>
    </source>
</evidence>
<gene>
    <name evidence="1" type="ordered locus">DP2318</name>
</gene>
<proteinExistence type="predicted"/>
<dbReference type="InterPro" id="IPR007553">
    <property type="entry name" value="2-thiour_desulf"/>
</dbReference>
<dbReference type="STRING" id="177439.DP2318"/>
<dbReference type="KEGG" id="dps:DP2318"/>
<dbReference type="PANTHER" id="PTHR30087:SF1">
    <property type="entry name" value="HYPOTHETICAL CYTOSOLIC PROTEIN"/>
    <property type="match status" value="1"/>
</dbReference>
<sequence length="163" mass="17106">MRFMKEILVSACLLGQKVRYNGGSLAMDNETMDRWLEEGRVVAVCPEVISGMSTPRNPSEILGGDGVAVLGGRARVQENTGQDVSSYFIAGAEAALSLCLQRDIRIAILAESSPSCGSSSIYDGSFSALKKTGMGVTAALLRANGIEVFSQLQIAAASKSLLG</sequence>
<reference evidence="2" key="1">
    <citation type="journal article" date="2004" name="Environ. Microbiol.">
        <title>The genome of Desulfotalea psychrophila, a sulfate-reducing bacterium from permanently cold Arctic sediments.</title>
        <authorList>
            <person name="Rabus R."/>
            <person name="Ruepp A."/>
            <person name="Frickey T."/>
            <person name="Rattei T."/>
            <person name="Fartmann B."/>
            <person name="Stark M."/>
            <person name="Bauer M."/>
            <person name="Zibat A."/>
            <person name="Lombardot T."/>
            <person name="Becker I."/>
            <person name="Amann J."/>
            <person name="Gellner K."/>
            <person name="Teeling H."/>
            <person name="Leuschner W.D."/>
            <person name="Gloeckner F.-O."/>
            <person name="Lupas A.N."/>
            <person name="Amann R."/>
            <person name="Klenk H.-P."/>
        </authorList>
    </citation>
    <scope>NUCLEOTIDE SEQUENCE [LARGE SCALE GENOMIC DNA]</scope>
    <source>
        <strain evidence="2">DSM 12343 / LSv54</strain>
    </source>
</reference>
<organism evidence="1 2">
    <name type="scientific">Desulfotalea psychrophila (strain LSv54 / DSM 12343)</name>
    <dbReference type="NCBI Taxonomy" id="177439"/>
    <lineage>
        <taxon>Bacteria</taxon>
        <taxon>Pseudomonadati</taxon>
        <taxon>Thermodesulfobacteriota</taxon>
        <taxon>Desulfobulbia</taxon>
        <taxon>Desulfobulbales</taxon>
        <taxon>Desulfocapsaceae</taxon>
        <taxon>Desulfotalea</taxon>
    </lineage>
</organism>
<dbReference type="Pfam" id="PF04463">
    <property type="entry name" value="2-thiour_desulf"/>
    <property type="match status" value="1"/>
</dbReference>
<dbReference type="EMBL" id="CR522870">
    <property type="protein sequence ID" value="CAG37047.1"/>
    <property type="molecule type" value="Genomic_DNA"/>
</dbReference>
<dbReference type="AlphaFoldDB" id="Q6AKS8"/>
<dbReference type="HOGENOM" id="CLU_076318_1_0_7"/>
<dbReference type="eggNOG" id="COG1683">
    <property type="taxonomic scope" value="Bacteria"/>
</dbReference>
<name>Q6AKS8_DESPS</name>
<dbReference type="PANTHER" id="PTHR30087">
    <property type="entry name" value="INNER MEMBRANE PROTEIN"/>
    <property type="match status" value="1"/>
</dbReference>
<dbReference type="RefSeq" id="WP_011189559.1">
    <property type="nucleotide sequence ID" value="NC_006138.1"/>
</dbReference>
<accession>Q6AKS8</accession>
<evidence type="ECO:0000313" key="2">
    <source>
        <dbReference type="Proteomes" id="UP000000602"/>
    </source>
</evidence>
<keyword evidence="2" id="KW-1185">Reference proteome</keyword>
<protein>
    <submittedName>
        <fullName evidence="1">Uncharacterized protein</fullName>
    </submittedName>
</protein>